<keyword evidence="1" id="KW-0732">Signal</keyword>
<dbReference type="AlphaFoldDB" id="A0A1I7U3S5"/>
<proteinExistence type="predicted"/>
<accession>A0A1I7U3S5</accession>
<reference evidence="3" key="1">
    <citation type="submission" date="2016-11" db="UniProtKB">
        <authorList>
            <consortium name="WormBaseParasite"/>
        </authorList>
    </citation>
    <scope>IDENTIFICATION</scope>
</reference>
<protein>
    <submittedName>
        <fullName evidence="3">Ig-like domain-containing protein</fullName>
    </submittedName>
</protein>
<evidence type="ECO:0000313" key="2">
    <source>
        <dbReference type="Proteomes" id="UP000095282"/>
    </source>
</evidence>
<dbReference type="eggNOG" id="ENOG502TJSR">
    <property type="taxonomic scope" value="Eukaryota"/>
</dbReference>
<evidence type="ECO:0000256" key="1">
    <source>
        <dbReference type="SAM" id="SignalP"/>
    </source>
</evidence>
<evidence type="ECO:0000313" key="3">
    <source>
        <dbReference type="WBParaSite" id="Csp11.Scaffold629.g14557.t1"/>
    </source>
</evidence>
<name>A0A1I7U3S5_9PELO</name>
<feature type="signal peptide" evidence="1">
    <location>
        <begin position="1"/>
        <end position="16"/>
    </location>
</feature>
<dbReference type="Proteomes" id="UP000095282">
    <property type="component" value="Unplaced"/>
</dbReference>
<feature type="chain" id="PRO_5009308346" evidence="1">
    <location>
        <begin position="17"/>
        <end position="134"/>
    </location>
</feature>
<organism evidence="2 3">
    <name type="scientific">Caenorhabditis tropicalis</name>
    <dbReference type="NCBI Taxonomy" id="1561998"/>
    <lineage>
        <taxon>Eukaryota</taxon>
        <taxon>Metazoa</taxon>
        <taxon>Ecdysozoa</taxon>
        <taxon>Nematoda</taxon>
        <taxon>Chromadorea</taxon>
        <taxon>Rhabditida</taxon>
        <taxon>Rhabditina</taxon>
        <taxon>Rhabditomorpha</taxon>
        <taxon>Rhabditoidea</taxon>
        <taxon>Rhabditidae</taxon>
        <taxon>Peloderinae</taxon>
        <taxon>Caenorhabditis</taxon>
    </lineage>
</organism>
<dbReference type="WBParaSite" id="Csp11.Scaffold629.g14557.t1">
    <property type="protein sequence ID" value="Csp11.Scaffold629.g14557.t1"/>
    <property type="gene ID" value="Csp11.Scaffold629.g14557"/>
</dbReference>
<keyword evidence="2" id="KW-1185">Reference proteome</keyword>
<sequence>MRSLIIFLSLIPLSYAFGVAEYKDVTVGQENVILTVADGNVKVIKRMLDGSDKHQIWNVSRGTWIDETGKPVPSSNYSFKAPGTIIIRIVTKEDAGFYDYDPEVDVADAQKNLPEGEFVDIDPMLTGIQLSVLS</sequence>